<gene>
    <name evidence="4" type="ORF">H4O18_12390</name>
</gene>
<evidence type="ECO:0000259" key="2">
    <source>
        <dbReference type="Pfam" id="PF13387"/>
    </source>
</evidence>
<evidence type="ECO:0000256" key="1">
    <source>
        <dbReference type="SAM" id="Phobius"/>
    </source>
</evidence>
<dbReference type="InterPro" id="IPR025178">
    <property type="entry name" value="Lnb_N"/>
</dbReference>
<feature type="transmembrane region" description="Helical" evidence="1">
    <location>
        <begin position="368"/>
        <end position="387"/>
    </location>
</feature>
<reference evidence="4 5" key="1">
    <citation type="submission" date="2020-08" db="EMBL/GenBank/DDBJ databases">
        <title>Arenibacter gaetbuli sp. nov., isolated from a sand dune.</title>
        <authorList>
            <person name="Park S."/>
            <person name="Yoon J.-H."/>
        </authorList>
    </citation>
    <scope>NUCLEOTIDE SEQUENCE [LARGE SCALE GENOMIC DNA]</scope>
    <source>
        <strain evidence="4 5">BSSL-BM3</strain>
    </source>
</reference>
<name>A0ABR7QNX9_9FLAO</name>
<protein>
    <submittedName>
        <fullName evidence="4">DUF4105 domain-containing protein</fullName>
    </submittedName>
</protein>
<dbReference type="EMBL" id="JACLHY010000011">
    <property type="protein sequence ID" value="MBC8768794.1"/>
    <property type="molecule type" value="Genomic_DNA"/>
</dbReference>
<organism evidence="4 5">
    <name type="scientific">Arenibacter arenosicollis</name>
    <dbReference type="NCBI Taxonomy" id="2762274"/>
    <lineage>
        <taxon>Bacteria</taxon>
        <taxon>Pseudomonadati</taxon>
        <taxon>Bacteroidota</taxon>
        <taxon>Flavobacteriia</taxon>
        <taxon>Flavobacteriales</taxon>
        <taxon>Flavobacteriaceae</taxon>
        <taxon>Arenibacter</taxon>
    </lineage>
</organism>
<keyword evidence="1" id="KW-0812">Transmembrane</keyword>
<sequence length="394" mass="45943">MRIKILFITFFIGLISFGTAQVRELTPEAQISVLTCGSGSDLYTTFGHSAIRIQDSAQGVDWVYNYGTFNFDPPMFYVEFAMGKLFYSLSKQNMPNFLYAYELENRWVKEQLLKLTPIQKNELFQFLENNYRPENRDYKYDFFFNNCATKIPDVLQESLGEKLLFKEGHLEKKYTFRQLIHQNLTPNSWSSFGIDLALGAVIDRTATVKEHMFLPIYVMQQLGNTTLADHDLVLRERTILESVKKKGEGYFLASPLFWILALLVFVLVITYIDYKNHVRSRIVDSILFFVTGLAGLLLVFLWFFTDHTATANNFNILWVFPLNLIVGFIILKKKNTPIWLPKYLLFLLGLLGLTLILGIFKIQVFSMLAIPLWMMLGVRYLFLWKYFQQQISLK</sequence>
<feature type="transmembrane region" description="Helical" evidence="1">
    <location>
        <begin position="286"/>
        <end position="305"/>
    </location>
</feature>
<comment type="caution">
    <text evidence="4">The sequence shown here is derived from an EMBL/GenBank/DDBJ whole genome shotgun (WGS) entry which is preliminary data.</text>
</comment>
<keyword evidence="5" id="KW-1185">Reference proteome</keyword>
<dbReference type="Proteomes" id="UP000618952">
    <property type="component" value="Unassembled WGS sequence"/>
</dbReference>
<proteinExistence type="predicted"/>
<feature type="domain" description="Lnb-like transmembrane" evidence="3">
    <location>
        <begin position="253"/>
        <end position="384"/>
    </location>
</feature>
<dbReference type="Pfam" id="PF25221">
    <property type="entry name" value="5TMH_Lnb"/>
    <property type="match status" value="1"/>
</dbReference>
<feature type="transmembrane region" description="Helical" evidence="1">
    <location>
        <begin position="311"/>
        <end position="331"/>
    </location>
</feature>
<keyword evidence="1" id="KW-0472">Membrane</keyword>
<accession>A0ABR7QNX9</accession>
<dbReference type="InterPro" id="IPR057436">
    <property type="entry name" value="5TMH_Lnb"/>
</dbReference>
<evidence type="ECO:0000259" key="3">
    <source>
        <dbReference type="Pfam" id="PF25221"/>
    </source>
</evidence>
<evidence type="ECO:0000313" key="4">
    <source>
        <dbReference type="EMBL" id="MBC8768794.1"/>
    </source>
</evidence>
<evidence type="ECO:0000313" key="5">
    <source>
        <dbReference type="Proteomes" id="UP000618952"/>
    </source>
</evidence>
<dbReference type="Pfam" id="PF13387">
    <property type="entry name" value="Lnb_N"/>
    <property type="match status" value="1"/>
</dbReference>
<keyword evidence="1" id="KW-1133">Transmembrane helix</keyword>
<feature type="domain" description="Lnb N-terminal periplasmic" evidence="2">
    <location>
        <begin position="29"/>
        <end position="179"/>
    </location>
</feature>
<feature type="transmembrane region" description="Helical" evidence="1">
    <location>
        <begin position="343"/>
        <end position="362"/>
    </location>
</feature>
<feature type="transmembrane region" description="Helical" evidence="1">
    <location>
        <begin position="250"/>
        <end position="274"/>
    </location>
</feature>
<dbReference type="RefSeq" id="WP_187585013.1">
    <property type="nucleotide sequence ID" value="NZ_JACLHY010000011.1"/>
</dbReference>